<accession>G4NRB5</accession>
<feature type="domain" description="FAD-binding" evidence="3">
    <location>
        <begin position="14"/>
        <end position="346"/>
    </location>
</feature>
<evidence type="ECO:0000256" key="2">
    <source>
        <dbReference type="ARBA" id="ARBA00023033"/>
    </source>
</evidence>
<dbReference type="AlphaFoldDB" id="G4NRB5"/>
<dbReference type="EMBL" id="CP002905">
    <property type="protein sequence ID" value="AEP85665.1"/>
    <property type="molecule type" value="Genomic_DNA"/>
</dbReference>
<dbReference type="GO" id="GO:0071949">
    <property type="term" value="F:FAD binding"/>
    <property type="evidence" value="ECO:0007669"/>
    <property type="project" value="InterPro"/>
</dbReference>
<dbReference type="NCBIfam" id="NF005313">
    <property type="entry name" value="PRK06847.1"/>
    <property type="match status" value="1"/>
</dbReference>
<dbReference type="InterPro" id="IPR002938">
    <property type="entry name" value="FAD-bd"/>
</dbReference>
<sequence>MYRAEKVVIDMKHILIAGGGIGGLSAAISLSKAGFSVTLCEAASENRKTGAGILQPQNALAVLKELGVFEECCKHGFQTEWFKTFDEQGNLLFQVSESFLDDTLPGRNNILRKTLNDILMKHAKAAGVNIKWGKKVVAYEETAESVTAVCEDGEKMKADILAGFDGIHSAVRDIMLQKETEKEHLGMGAWRFYIEFPDFSFEDATLMYKSGDTQIGVVPLAEHAGYVFVLQPCTSDYWDEEDTRFDRVKEILSGFSGLDFVTKHMSKEHPVMFNKLEQVAVHEPWHKDRVVIGGDAAHAGAPTLAQGAAMAIEDAIVLAEELKNHDDIKTAFHAYYERRAPRALKVQNLSSEIVRRGLKGEPGAEELIGECYAVLREGY</sequence>
<dbReference type="InterPro" id="IPR036188">
    <property type="entry name" value="FAD/NAD-bd_sf"/>
</dbReference>
<dbReference type="GO" id="GO:0004497">
    <property type="term" value="F:monooxygenase activity"/>
    <property type="evidence" value="ECO:0007669"/>
    <property type="project" value="UniProtKB-KW"/>
</dbReference>
<name>G4NRB5_BACS4</name>
<keyword evidence="2" id="KW-0503">Monooxygenase</keyword>
<dbReference type="HOGENOM" id="CLU_009665_19_5_9"/>
<dbReference type="Proteomes" id="UP000002651">
    <property type="component" value="Chromosome"/>
</dbReference>
<dbReference type="InterPro" id="IPR050493">
    <property type="entry name" value="FAD-dep_Monooxygenase_BioMet"/>
</dbReference>
<dbReference type="PANTHER" id="PTHR13789">
    <property type="entry name" value="MONOOXYGENASE"/>
    <property type="match status" value="1"/>
</dbReference>
<keyword evidence="1" id="KW-0560">Oxidoreductase</keyword>
<evidence type="ECO:0000313" key="5">
    <source>
        <dbReference type="Proteomes" id="UP000002651"/>
    </source>
</evidence>
<dbReference type="Pfam" id="PF01494">
    <property type="entry name" value="FAD_binding_3"/>
    <property type="match status" value="1"/>
</dbReference>
<dbReference type="STRING" id="1052585.GYO_0983"/>
<protein>
    <submittedName>
        <fullName evidence="4">FAD binding domain, putative</fullName>
    </submittedName>
</protein>
<reference evidence="4 5" key="1">
    <citation type="journal article" date="2012" name="J. Bacteriol.">
        <title>Whole-genome sequences of Bacillus subtilis and close relatives.</title>
        <authorList>
            <person name="Earl A.M."/>
            <person name="Eppinger M."/>
            <person name="Fricke W.F."/>
            <person name="Rosovitz M.J."/>
            <person name="Rasko D.A."/>
            <person name="Daugherty S."/>
            <person name="Losick R."/>
            <person name="Kolter R."/>
            <person name="Ravel J."/>
        </authorList>
    </citation>
    <scope>NUCLEOTIDE SEQUENCE [LARGE SCALE GENOMIC DNA]</scope>
    <source>
        <strain evidence="5">DSM 15029 / JCM 12233 / NBRC 101239 / NRRL B-23049 / TU-B-10</strain>
    </source>
</reference>
<keyword evidence="5" id="KW-1185">Reference proteome</keyword>
<dbReference type="SUPFAM" id="SSF51905">
    <property type="entry name" value="FAD/NAD(P)-binding domain"/>
    <property type="match status" value="1"/>
</dbReference>
<dbReference type="PRINTS" id="PR00420">
    <property type="entry name" value="RNGMNOXGNASE"/>
</dbReference>
<evidence type="ECO:0000259" key="3">
    <source>
        <dbReference type="Pfam" id="PF01494"/>
    </source>
</evidence>
<dbReference type="PANTHER" id="PTHR13789:SF309">
    <property type="entry name" value="PUTATIVE (AFU_ORTHOLOGUE AFUA_6G14510)-RELATED"/>
    <property type="match status" value="1"/>
</dbReference>
<gene>
    <name evidence="4" type="ordered locus">GYO_0983</name>
</gene>
<evidence type="ECO:0000256" key="1">
    <source>
        <dbReference type="ARBA" id="ARBA00023002"/>
    </source>
</evidence>
<proteinExistence type="predicted"/>
<evidence type="ECO:0000313" key="4">
    <source>
        <dbReference type="EMBL" id="AEP85665.1"/>
    </source>
</evidence>
<dbReference type="Gene3D" id="3.50.50.60">
    <property type="entry name" value="FAD/NAD(P)-binding domain"/>
    <property type="match status" value="1"/>
</dbReference>
<dbReference type="KEGG" id="bst:GYO_0983"/>
<organism evidence="4 5">
    <name type="scientific">Bacillus spizizenii (strain DSM 15029 / JCM 12233 / NBRC 101239 / NRRL B-23049 / TU-B-10)</name>
    <name type="common">Bacillus subtilis subsp. spizizenii</name>
    <dbReference type="NCBI Taxonomy" id="1052585"/>
    <lineage>
        <taxon>Bacteria</taxon>
        <taxon>Bacillati</taxon>
        <taxon>Bacillota</taxon>
        <taxon>Bacilli</taxon>
        <taxon>Bacillales</taxon>
        <taxon>Bacillaceae</taxon>
        <taxon>Bacillus</taxon>
    </lineage>
</organism>